<feature type="compositionally biased region" description="Low complexity" evidence="1">
    <location>
        <begin position="26"/>
        <end position="47"/>
    </location>
</feature>
<feature type="region of interest" description="Disordered" evidence="1">
    <location>
        <begin position="26"/>
        <end position="56"/>
    </location>
</feature>
<dbReference type="EMBL" id="BAABAQ010000007">
    <property type="protein sequence ID" value="GAA4195334.1"/>
    <property type="molecule type" value="Genomic_DNA"/>
</dbReference>
<keyword evidence="2" id="KW-0732">Signal</keyword>
<comment type="caution">
    <text evidence="4">The sequence shown here is derived from an EMBL/GenBank/DDBJ whole genome shotgun (WGS) entry which is preliminary data.</text>
</comment>
<organism evidence="4 5">
    <name type="scientific">Streptosporangium oxazolinicum</name>
    <dbReference type="NCBI Taxonomy" id="909287"/>
    <lineage>
        <taxon>Bacteria</taxon>
        <taxon>Bacillati</taxon>
        <taxon>Actinomycetota</taxon>
        <taxon>Actinomycetes</taxon>
        <taxon>Streptosporangiales</taxon>
        <taxon>Streptosporangiaceae</taxon>
        <taxon>Streptosporangium</taxon>
    </lineage>
</organism>
<dbReference type="SUPFAM" id="SSF54427">
    <property type="entry name" value="NTF2-like"/>
    <property type="match status" value="1"/>
</dbReference>
<gene>
    <name evidence="4" type="ORF">GCM10022252_40960</name>
</gene>
<sequence length="187" mass="19694">MKIIRRSVAIVVAAAVAGVAGITGAAADSSQRSGPAQSPARSSSASAEKADRHWRHGKPAIAGAWEKAWNSKDPKRLAALFTGDGRYSDHALGQTFKGRDGVAQWATVTKQFVGNAKVKVNSAFADDGQVAISWTFSGHLAGAPKPFSVPAATILRMRGNKIVTNDDYYNRADVLSQSGLPADTVFN</sequence>
<accession>A0ABP8B1G4</accession>
<keyword evidence="5" id="KW-1185">Reference proteome</keyword>
<feature type="domain" description="SnoaL-like" evidence="3">
    <location>
        <begin position="65"/>
        <end position="163"/>
    </location>
</feature>
<dbReference type="InterPro" id="IPR037401">
    <property type="entry name" value="SnoaL-like"/>
</dbReference>
<feature type="signal peptide" evidence="2">
    <location>
        <begin position="1"/>
        <end position="25"/>
    </location>
</feature>
<evidence type="ECO:0000256" key="1">
    <source>
        <dbReference type="SAM" id="MobiDB-lite"/>
    </source>
</evidence>
<dbReference type="Proteomes" id="UP001501251">
    <property type="component" value="Unassembled WGS sequence"/>
</dbReference>
<name>A0ABP8B1G4_9ACTN</name>
<reference evidence="5" key="1">
    <citation type="journal article" date="2019" name="Int. J. Syst. Evol. Microbiol.">
        <title>The Global Catalogue of Microorganisms (GCM) 10K type strain sequencing project: providing services to taxonomists for standard genome sequencing and annotation.</title>
        <authorList>
            <consortium name="The Broad Institute Genomics Platform"/>
            <consortium name="The Broad Institute Genome Sequencing Center for Infectious Disease"/>
            <person name="Wu L."/>
            <person name="Ma J."/>
        </authorList>
    </citation>
    <scope>NUCLEOTIDE SEQUENCE [LARGE SCALE GENOMIC DNA]</scope>
    <source>
        <strain evidence="5">JCM 17388</strain>
    </source>
</reference>
<proteinExistence type="predicted"/>
<dbReference type="RefSeq" id="WP_344919562.1">
    <property type="nucleotide sequence ID" value="NZ_BAABAQ010000007.1"/>
</dbReference>
<evidence type="ECO:0000313" key="5">
    <source>
        <dbReference type="Proteomes" id="UP001501251"/>
    </source>
</evidence>
<protein>
    <recommendedName>
        <fullName evidence="3">SnoaL-like domain-containing protein</fullName>
    </recommendedName>
</protein>
<dbReference type="InterPro" id="IPR032710">
    <property type="entry name" value="NTF2-like_dom_sf"/>
</dbReference>
<evidence type="ECO:0000256" key="2">
    <source>
        <dbReference type="SAM" id="SignalP"/>
    </source>
</evidence>
<dbReference type="Gene3D" id="3.10.450.50">
    <property type="match status" value="1"/>
</dbReference>
<feature type="chain" id="PRO_5045274617" description="SnoaL-like domain-containing protein" evidence="2">
    <location>
        <begin position="26"/>
        <end position="187"/>
    </location>
</feature>
<evidence type="ECO:0000259" key="3">
    <source>
        <dbReference type="Pfam" id="PF12680"/>
    </source>
</evidence>
<evidence type="ECO:0000313" key="4">
    <source>
        <dbReference type="EMBL" id="GAA4195334.1"/>
    </source>
</evidence>
<dbReference type="Pfam" id="PF12680">
    <property type="entry name" value="SnoaL_2"/>
    <property type="match status" value="1"/>
</dbReference>